<evidence type="ECO:0000313" key="7">
    <source>
        <dbReference type="EMBL" id="MFB9575355.1"/>
    </source>
</evidence>
<protein>
    <submittedName>
        <fullName evidence="7">Aromatic ring-hydroxylating dioxygenase subunit alpha</fullName>
    </submittedName>
</protein>
<dbReference type="Pfam" id="PF19112">
    <property type="entry name" value="VanA_C"/>
    <property type="match status" value="1"/>
</dbReference>
<organism evidence="7 8">
    <name type="scientific">Streptomyces yanii</name>
    <dbReference type="NCBI Taxonomy" id="78510"/>
    <lineage>
        <taxon>Bacteria</taxon>
        <taxon>Bacillati</taxon>
        <taxon>Actinomycetota</taxon>
        <taxon>Actinomycetes</taxon>
        <taxon>Kitasatosporales</taxon>
        <taxon>Streptomycetaceae</taxon>
        <taxon>Streptomyces</taxon>
    </lineage>
</organism>
<accession>A0ABV5RBV9</accession>
<dbReference type="PROSITE" id="PS51296">
    <property type="entry name" value="RIESKE"/>
    <property type="match status" value="1"/>
</dbReference>
<evidence type="ECO:0000313" key="8">
    <source>
        <dbReference type="Proteomes" id="UP001589710"/>
    </source>
</evidence>
<feature type="domain" description="Rieske" evidence="6">
    <location>
        <begin position="25"/>
        <end position="129"/>
    </location>
</feature>
<dbReference type="InterPro" id="IPR017941">
    <property type="entry name" value="Rieske_2Fe-2S"/>
</dbReference>
<name>A0ABV5RBV9_9ACTN</name>
<dbReference type="Gene3D" id="3.90.380.10">
    <property type="entry name" value="Naphthalene 1,2-dioxygenase Alpha Subunit, Chain A, domain 1"/>
    <property type="match status" value="1"/>
</dbReference>
<dbReference type="PANTHER" id="PTHR21266">
    <property type="entry name" value="IRON-SULFUR DOMAIN CONTAINING PROTEIN"/>
    <property type="match status" value="1"/>
</dbReference>
<dbReference type="SUPFAM" id="SSF55961">
    <property type="entry name" value="Bet v1-like"/>
    <property type="match status" value="1"/>
</dbReference>
<keyword evidence="8" id="KW-1185">Reference proteome</keyword>
<reference evidence="7 8" key="1">
    <citation type="submission" date="2024-09" db="EMBL/GenBank/DDBJ databases">
        <authorList>
            <person name="Sun Q."/>
            <person name="Mori K."/>
        </authorList>
    </citation>
    <scope>NUCLEOTIDE SEQUENCE [LARGE SCALE GENOMIC DNA]</scope>
    <source>
        <strain evidence="7 8">JCM 3331</strain>
    </source>
</reference>
<evidence type="ECO:0000256" key="3">
    <source>
        <dbReference type="ARBA" id="ARBA00023002"/>
    </source>
</evidence>
<dbReference type="PANTHER" id="PTHR21266:SF60">
    <property type="entry name" value="3-KETOSTEROID-9-ALPHA-MONOOXYGENASE, OXYGENASE COMPONENT"/>
    <property type="match status" value="1"/>
</dbReference>
<keyword evidence="1" id="KW-0001">2Fe-2S</keyword>
<dbReference type="EMBL" id="JBHMCG010000098">
    <property type="protein sequence ID" value="MFB9575355.1"/>
    <property type="molecule type" value="Genomic_DNA"/>
</dbReference>
<dbReference type="RefSeq" id="WP_345517610.1">
    <property type="nucleotide sequence ID" value="NZ_BAAAXD010000045.1"/>
</dbReference>
<dbReference type="SUPFAM" id="SSF50022">
    <property type="entry name" value="ISP domain"/>
    <property type="match status" value="1"/>
</dbReference>
<gene>
    <name evidence="7" type="ORF">ACFFTL_24455</name>
</gene>
<dbReference type="GO" id="GO:0051213">
    <property type="term" value="F:dioxygenase activity"/>
    <property type="evidence" value="ECO:0007669"/>
    <property type="project" value="UniProtKB-KW"/>
</dbReference>
<evidence type="ECO:0000256" key="4">
    <source>
        <dbReference type="ARBA" id="ARBA00023004"/>
    </source>
</evidence>
<sequence>MSTPLTTTAPLTKREQAERAMRHSWFPVARSVDLATPEPAVLLGEQLVVFRDADGNARVTARRCPHRGADLSLGNVTGGSIGCPYHGWRFDGADGGCTYVPSLPDQSKIPPKAAIRSYPAVERFGHVWTVLEEPVVELYDPEEWHGHDLVWLAADPLNSPTGVAAAIENFRDVAHFPFVHQVSMGPTPEVVEPLQVRRDGIDVRMERPLDAGDGDWANQGDCMMAYHCTAPGFASISYHYEQAGLRVVAGFPSPVSYEQVKVFWGVANDRDFKGDSLEECLRVEEMVYLEDMPVVENLSPREVPWDAEVPEFSVPADLFTLNYRRAFAELMNRTARHVEAAGGVAP</sequence>
<dbReference type="InterPro" id="IPR044043">
    <property type="entry name" value="VanA_C_cat"/>
</dbReference>
<keyword evidence="2" id="KW-0479">Metal-binding</keyword>
<keyword evidence="7" id="KW-0223">Dioxygenase</keyword>
<comment type="caution">
    <text evidence="7">The sequence shown here is derived from an EMBL/GenBank/DDBJ whole genome shotgun (WGS) entry which is preliminary data.</text>
</comment>
<dbReference type="InterPro" id="IPR050584">
    <property type="entry name" value="Cholesterol_7-desaturase"/>
</dbReference>
<evidence type="ECO:0000256" key="2">
    <source>
        <dbReference type="ARBA" id="ARBA00022723"/>
    </source>
</evidence>
<dbReference type="Gene3D" id="2.102.10.10">
    <property type="entry name" value="Rieske [2Fe-2S] iron-sulphur domain"/>
    <property type="match status" value="1"/>
</dbReference>
<evidence type="ECO:0000256" key="1">
    <source>
        <dbReference type="ARBA" id="ARBA00022714"/>
    </source>
</evidence>
<proteinExistence type="predicted"/>
<keyword evidence="4" id="KW-0408">Iron</keyword>
<keyword evidence="5" id="KW-0411">Iron-sulfur</keyword>
<keyword evidence="3" id="KW-0560">Oxidoreductase</keyword>
<evidence type="ECO:0000259" key="6">
    <source>
        <dbReference type="PROSITE" id="PS51296"/>
    </source>
</evidence>
<dbReference type="Proteomes" id="UP001589710">
    <property type="component" value="Unassembled WGS sequence"/>
</dbReference>
<dbReference type="InterPro" id="IPR036922">
    <property type="entry name" value="Rieske_2Fe-2S_sf"/>
</dbReference>
<dbReference type="Pfam" id="PF00355">
    <property type="entry name" value="Rieske"/>
    <property type="match status" value="1"/>
</dbReference>
<evidence type="ECO:0000256" key="5">
    <source>
        <dbReference type="ARBA" id="ARBA00023014"/>
    </source>
</evidence>